<dbReference type="RefSeq" id="WP_120698461.1">
    <property type="nucleotide sequence ID" value="NZ_RBDX01000015.1"/>
</dbReference>
<evidence type="ECO:0000313" key="13">
    <source>
        <dbReference type="Proteomes" id="UP000275024"/>
    </source>
</evidence>
<dbReference type="PROSITE" id="PS50928">
    <property type="entry name" value="ABC_TM1"/>
    <property type="match status" value="1"/>
</dbReference>
<keyword evidence="12" id="KW-1185">Reference proteome</keyword>
<dbReference type="SUPFAM" id="SSF161098">
    <property type="entry name" value="MetI-like"/>
    <property type="match status" value="1"/>
</dbReference>
<feature type="compositionally biased region" description="Pro residues" evidence="8">
    <location>
        <begin position="16"/>
        <end position="25"/>
    </location>
</feature>
<keyword evidence="4 7" id="KW-0812">Transmembrane</keyword>
<sequence>MSAMDTVTPAVRPAKGGPPAPPAPAPVKRRRRADQRRSSVAAWAAVGVIGLFGLLPVYWMLVTALSPDDRAFRFPPDLFPRAVTLEHFRAFAENEALFRYMLNSVVVASITAVLSVVVSAYMGYSFSKFRYRGRTSLMNFVLASQMFPQALLLITLYAVFSEFGLLNTYAALILSFTTFTMPLCVWMLKGIFDTVPDALLEAAAIDGASRWRTLHTIVAPLAAPGMVAAGLFAFVRGWNDFIFALTLADRDTQTLPPGLVNTYIGEFQTSWPALMAASLIVSLPVVIAFTFLQRYLVGGLTAGAVKS</sequence>
<feature type="transmembrane region" description="Helical" evidence="7">
    <location>
        <begin position="136"/>
        <end position="160"/>
    </location>
</feature>
<evidence type="ECO:0000313" key="10">
    <source>
        <dbReference type="EMBL" id="RKN07390.1"/>
    </source>
</evidence>
<dbReference type="PANTHER" id="PTHR32243:SF18">
    <property type="entry name" value="INNER MEMBRANE ABC TRANSPORTER PERMEASE PROTEIN YCJP"/>
    <property type="match status" value="1"/>
</dbReference>
<dbReference type="CDD" id="cd06261">
    <property type="entry name" value="TM_PBP2"/>
    <property type="match status" value="1"/>
</dbReference>
<evidence type="ECO:0000259" key="9">
    <source>
        <dbReference type="PROSITE" id="PS50928"/>
    </source>
</evidence>
<dbReference type="GO" id="GO:0005886">
    <property type="term" value="C:plasma membrane"/>
    <property type="evidence" value="ECO:0007669"/>
    <property type="project" value="UniProtKB-SubCell"/>
</dbReference>
<feature type="transmembrane region" description="Helical" evidence="7">
    <location>
        <begin position="217"/>
        <end position="235"/>
    </location>
</feature>
<evidence type="ECO:0000313" key="11">
    <source>
        <dbReference type="EMBL" id="RKN19591.1"/>
    </source>
</evidence>
<feature type="transmembrane region" description="Helical" evidence="7">
    <location>
        <begin position="100"/>
        <end position="124"/>
    </location>
</feature>
<dbReference type="Proteomes" id="UP000268652">
    <property type="component" value="Unassembled WGS sequence"/>
</dbReference>
<keyword evidence="6 7" id="KW-0472">Membrane</keyword>
<evidence type="ECO:0000256" key="8">
    <source>
        <dbReference type="SAM" id="MobiDB-lite"/>
    </source>
</evidence>
<comment type="similarity">
    <text evidence="7">Belongs to the binding-protein-dependent transport system permease family.</text>
</comment>
<dbReference type="PANTHER" id="PTHR32243">
    <property type="entry name" value="MALTOSE TRANSPORT SYSTEM PERMEASE-RELATED"/>
    <property type="match status" value="1"/>
</dbReference>
<evidence type="ECO:0000256" key="2">
    <source>
        <dbReference type="ARBA" id="ARBA00022448"/>
    </source>
</evidence>
<dbReference type="OrthoDB" id="3569827at2"/>
<evidence type="ECO:0000256" key="5">
    <source>
        <dbReference type="ARBA" id="ARBA00022989"/>
    </source>
</evidence>
<feature type="transmembrane region" description="Helical" evidence="7">
    <location>
        <begin position="271"/>
        <end position="292"/>
    </location>
</feature>
<dbReference type="Gene3D" id="1.10.3720.10">
    <property type="entry name" value="MetI-like"/>
    <property type="match status" value="1"/>
</dbReference>
<feature type="domain" description="ABC transmembrane type-1" evidence="9">
    <location>
        <begin position="101"/>
        <end position="292"/>
    </location>
</feature>
<dbReference type="GO" id="GO:0055085">
    <property type="term" value="P:transmembrane transport"/>
    <property type="evidence" value="ECO:0007669"/>
    <property type="project" value="InterPro"/>
</dbReference>
<dbReference type="EMBL" id="RBDY01000015">
    <property type="protein sequence ID" value="RKN19591.1"/>
    <property type="molecule type" value="Genomic_DNA"/>
</dbReference>
<dbReference type="AlphaFoldDB" id="A0A3A9W3G0"/>
<comment type="subcellular location">
    <subcellularLocation>
        <location evidence="1 7">Cell membrane</location>
        <topology evidence="1 7">Multi-pass membrane protein</topology>
    </subcellularLocation>
</comment>
<evidence type="ECO:0000256" key="1">
    <source>
        <dbReference type="ARBA" id="ARBA00004651"/>
    </source>
</evidence>
<dbReference type="Pfam" id="PF00528">
    <property type="entry name" value="BPD_transp_1"/>
    <property type="match status" value="1"/>
</dbReference>
<keyword evidence="2 7" id="KW-0813">Transport</keyword>
<evidence type="ECO:0000256" key="3">
    <source>
        <dbReference type="ARBA" id="ARBA00022475"/>
    </source>
</evidence>
<gene>
    <name evidence="11" type="ORF">D7318_19790</name>
    <name evidence="10" type="ORF">D7319_18735</name>
</gene>
<keyword evidence="5 7" id="KW-1133">Transmembrane helix</keyword>
<dbReference type="InterPro" id="IPR000515">
    <property type="entry name" value="MetI-like"/>
</dbReference>
<comment type="caution">
    <text evidence="10">The sequence shown here is derived from an EMBL/GenBank/DDBJ whole genome shotgun (WGS) entry which is preliminary data.</text>
</comment>
<evidence type="ECO:0000256" key="7">
    <source>
        <dbReference type="RuleBase" id="RU363032"/>
    </source>
</evidence>
<proteinExistence type="inferred from homology"/>
<feature type="transmembrane region" description="Helical" evidence="7">
    <location>
        <begin position="40"/>
        <end position="61"/>
    </location>
</feature>
<dbReference type="Proteomes" id="UP000275024">
    <property type="component" value="Unassembled WGS sequence"/>
</dbReference>
<evidence type="ECO:0000256" key="4">
    <source>
        <dbReference type="ARBA" id="ARBA00022692"/>
    </source>
</evidence>
<dbReference type="InterPro" id="IPR050901">
    <property type="entry name" value="BP-dep_ABC_trans_perm"/>
</dbReference>
<protein>
    <submittedName>
        <fullName evidence="10">Carbohydrate ABC transporter permease</fullName>
    </submittedName>
</protein>
<evidence type="ECO:0000256" key="6">
    <source>
        <dbReference type="ARBA" id="ARBA00023136"/>
    </source>
</evidence>
<reference evidence="12 13" key="1">
    <citation type="submission" date="2018-09" db="EMBL/GenBank/DDBJ databases">
        <title>Streptomyces sp. nov. DS1-2, an endophytic actinomycete isolated from roots of Dendrobium scabrilingue.</title>
        <authorList>
            <person name="Kuncharoen N."/>
            <person name="Kudo T."/>
            <person name="Ohkuma M."/>
            <person name="Yuki M."/>
            <person name="Tanasupawat S."/>
        </authorList>
    </citation>
    <scope>NUCLEOTIDE SEQUENCE [LARGE SCALE GENOMIC DNA]</scope>
    <source>
        <strain evidence="10 13">AZ1-7</strain>
        <strain evidence="11 12">DS1-2</strain>
    </source>
</reference>
<feature type="transmembrane region" description="Helical" evidence="7">
    <location>
        <begin position="166"/>
        <end position="188"/>
    </location>
</feature>
<accession>A0A3A9W3G0</accession>
<dbReference type="InterPro" id="IPR035906">
    <property type="entry name" value="MetI-like_sf"/>
</dbReference>
<keyword evidence="3" id="KW-1003">Cell membrane</keyword>
<name>A0A3A9W3G0_9ACTN</name>
<organism evidence="10 13">
    <name type="scientific">Streptomyces radicis</name>
    <dbReference type="NCBI Taxonomy" id="1750517"/>
    <lineage>
        <taxon>Bacteria</taxon>
        <taxon>Bacillati</taxon>
        <taxon>Actinomycetota</taxon>
        <taxon>Actinomycetes</taxon>
        <taxon>Kitasatosporales</taxon>
        <taxon>Streptomycetaceae</taxon>
        <taxon>Streptomyces</taxon>
    </lineage>
</organism>
<evidence type="ECO:0000313" key="12">
    <source>
        <dbReference type="Proteomes" id="UP000268652"/>
    </source>
</evidence>
<dbReference type="EMBL" id="RBDX01000015">
    <property type="protein sequence ID" value="RKN07390.1"/>
    <property type="molecule type" value="Genomic_DNA"/>
</dbReference>
<feature type="region of interest" description="Disordered" evidence="8">
    <location>
        <begin position="1"/>
        <end position="31"/>
    </location>
</feature>